<keyword evidence="6 11" id="KW-0735">Signal-anchor</keyword>
<dbReference type="Proteomes" id="UP000006727">
    <property type="component" value="Chromosome 7"/>
</dbReference>
<evidence type="ECO:0000256" key="6">
    <source>
        <dbReference type="ARBA" id="ARBA00022968"/>
    </source>
</evidence>
<dbReference type="PANTHER" id="PTHR10108:SF1144">
    <property type="entry name" value="METHYLTRANSFERASE PMT10-RELATED"/>
    <property type="match status" value="1"/>
</dbReference>
<keyword evidence="5" id="KW-0812">Transmembrane</keyword>
<evidence type="ECO:0000256" key="4">
    <source>
        <dbReference type="ARBA" id="ARBA00022679"/>
    </source>
</evidence>
<evidence type="ECO:0000256" key="1">
    <source>
        <dbReference type="ARBA" id="ARBA00004606"/>
    </source>
</evidence>
<organism evidence="12 13">
    <name type="scientific">Physcomitrium patens</name>
    <name type="common">Spreading-leaved earth moss</name>
    <name type="synonym">Physcomitrella patens</name>
    <dbReference type="NCBI Taxonomy" id="3218"/>
    <lineage>
        <taxon>Eukaryota</taxon>
        <taxon>Viridiplantae</taxon>
        <taxon>Streptophyta</taxon>
        <taxon>Embryophyta</taxon>
        <taxon>Bryophyta</taxon>
        <taxon>Bryophytina</taxon>
        <taxon>Bryopsida</taxon>
        <taxon>Funariidae</taxon>
        <taxon>Funariales</taxon>
        <taxon>Funariaceae</taxon>
        <taxon>Physcomitrium</taxon>
    </lineage>
</organism>
<name>A0A7I4E9W1_PHYPA</name>
<dbReference type="EMBL" id="ABEU02000007">
    <property type="status" value="NOT_ANNOTATED_CDS"/>
    <property type="molecule type" value="Genomic_DNA"/>
</dbReference>
<dbReference type="GO" id="GO:0032259">
    <property type="term" value="P:methylation"/>
    <property type="evidence" value="ECO:0007669"/>
    <property type="project" value="UniProtKB-KW"/>
</dbReference>
<keyword evidence="7" id="KW-1133">Transmembrane helix</keyword>
<keyword evidence="4 11" id="KW-0808">Transferase</keyword>
<dbReference type="SUPFAM" id="SSF53335">
    <property type="entry name" value="S-adenosyl-L-methionine-dependent methyltransferases"/>
    <property type="match status" value="1"/>
</dbReference>
<accession>A0A7I4E9W1</accession>
<evidence type="ECO:0000313" key="13">
    <source>
        <dbReference type="Proteomes" id="UP000006727"/>
    </source>
</evidence>
<evidence type="ECO:0000256" key="9">
    <source>
        <dbReference type="ARBA" id="ARBA00023180"/>
    </source>
</evidence>
<keyword evidence="13" id="KW-1185">Reference proteome</keyword>
<evidence type="ECO:0000313" key="12">
    <source>
        <dbReference type="EnsemblPlants" id="Pp3c7_9190V3.2"/>
    </source>
</evidence>
<comment type="subcellular location">
    <subcellularLocation>
        <location evidence="10">Endomembrane system</location>
        <topology evidence="10">Single-pass membrane protein</topology>
    </subcellularLocation>
    <subcellularLocation>
        <location evidence="1 11">Membrane</location>
        <topology evidence="1 11">Single-pass type II membrane protein</topology>
    </subcellularLocation>
</comment>
<dbReference type="Gramene" id="Pp3c7_9190V3.2">
    <property type="protein sequence ID" value="Pp3c7_9190V3.2"/>
    <property type="gene ID" value="Pp3c7_9190"/>
</dbReference>
<sequence>YNFEVCPSRLKEYVPCIDNVAAIKELQSVSRGENWERHCPTLTERMCCLIAAPITYKVPIRWPKSRDEVWYSNVPHKQLVADKGGQYWIRLEKDRFIFPGCGTQFAHGANQYLDQISKMRPIIEYGRRTRVVLDIRCGVASFGASLFDRDVITLSIAPKDVHENQIQFALERGVPAMIAILATRRLPYPSQVFDLIHCSRCRINWTRDDGILLIGVNRLLQAGAYFIWSAPPVYKNEEKQKNIWKGIESLTSRLCWKQVGKEGQVAVWRKPLNDSCYIDRPIDTGKPSATKRMIQTMLSAPSRIHSISMNARLARHQVLKGDRRYWYVIMKGYLRSLGLRKEEFRNVMDMRALYGGCEPFDTYPRAYDLLTSTSCNIAHIVLEMDRILRPGGWVLVRESNAIVRRVQRLAKSVRWRTQILDTENWKYCKDKLLSCQKLLWHN</sequence>
<reference evidence="12" key="3">
    <citation type="submission" date="2020-12" db="UniProtKB">
        <authorList>
            <consortium name="EnsemblPlants"/>
        </authorList>
    </citation>
    <scope>IDENTIFICATION</scope>
</reference>
<dbReference type="InterPro" id="IPR029063">
    <property type="entry name" value="SAM-dependent_MTases_sf"/>
</dbReference>
<reference evidence="12 13" key="2">
    <citation type="journal article" date="2018" name="Plant J.">
        <title>The Physcomitrella patens chromosome-scale assembly reveals moss genome structure and evolution.</title>
        <authorList>
            <person name="Lang D."/>
            <person name="Ullrich K.K."/>
            <person name="Murat F."/>
            <person name="Fuchs J."/>
            <person name="Jenkins J."/>
            <person name="Haas F.B."/>
            <person name="Piednoel M."/>
            <person name="Gundlach H."/>
            <person name="Van Bel M."/>
            <person name="Meyberg R."/>
            <person name="Vives C."/>
            <person name="Morata J."/>
            <person name="Symeonidi A."/>
            <person name="Hiss M."/>
            <person name="Muchero W."/>
            <person name="Kamisugi Y."/>
            <person name="Saleh O."/>
            <person name="Blanc G."/>
            <person name="Decker E.L."/>
            <person name="van Gessel N."/>
            <person name="Grimwood J."/>
            <person name="Hayes R.D."/>
            <person name="Graham S.W."/>
            <person name="Gunter L.E."/>
            <person name="McDaniel S.F."/>
            <person name="Hoernstein S.N.W."/>
            <person name="Larsson A."/>
            <person name="Li F.W."/>
            <person name="Perroud P.F."/>
            <person name="Phillips J."/>
            <person name="Ranjan P."/>
            <person name="Rokshar D.S."/>
            <person name="Rothfels C.J."/>
            <person name="Schneider L."/>
            <person name="Shu S."/>
            <person name="Stevenson D.W."/>
            <person name="Thummler F."/>
            <person name="Tillich M."/>
            <person name="Villarreal Aguilar J.C."/>
            <person name="Widiez T."/>
            <person name="Wong G.K."/>
            <person name="Wymore A."/>
            <person name="Zhang Y."/>
            <person name="Zimmer A.D."/>
            <person name="Quatrano R.S."/>
            <person name="Mayer K.F.X."/>
            <person name="Goodstein D."/>
            <person name="Casacuberta J.M."/>
            <person name="Vandepoele K."/>
            <person name="Reski R."/>
            <person name="Cuming A.C."/>
            <person name="Tuskan G.A."/>
            <person name="Maumus F."/>
            <person name="Salse J."/>
            <person name="Schmutz J."/>
            <person name="Rensing S.A."/>
        </authorList>
    </citation>
    <scope>NUCLEOTIDE SEQUENCE [LARGE SCALE GENOMIC DNA]</scope>
    <source>
        <strain evidence="12 13">cv. Gransden 2004</strain>
    </source>
</reference>
<keyword evidence="8" id="KW-0472">Membrane</keyword>
<keyword evidence="3 11" id="KW-0489">Methyltransferase</keyword>
<dbReference type="GO" id="GO:0016020">
    <property type="term" value="C:membrane"/>
    <property type="evidence" value="ECO:0007669"/>
    <property type="project" value="UniProtKB-SubCell"/>
</dbReference>
<dbReference type="Gene3D" id="3.40.50.150">
    <property type="entry name" value="Vaccinia Virus protein VP39"/>
    <property type="match status" value="1"/>
</dbReference>
<dbReference type="FunFam" id="3.40.50.150:FF:000043">
    <property type="entry name" value="probable methyltransferase PMT3"/>
    <property type="match status" value="1"/>
</dbReference>
<dbReference type="EC" id="2.1.1.-" evidence="11"/>
<evidence type="ECO:0000256" key="7">
    <source>
        <dbReference type="ARBA" id="ARBA00022989"/>
    </source>
</evidence>
<dbReference type="Pfam" id="PF03141">
    <property type="entry name" value="Methyltransf_29"/>
    <property type="match status" value="2"/>
</dbReference>
<dbReference type="InterPro" id="IPR004159">
    <property type="entry name" value="Put_SAM_MeTrfase"/>
</dbReference>
<dbReference type="EnsemblPlants" id="Pp3c7_9190V3.2">
    <property type="protein sequence ID" value="Pp3c7_9190V3.2"/>
    <property type="gene ID" value="Pp3c7_9190"/>
</dbReference>
<comment type="similarity">
    <text evidence="2 11">Belongs to the methyltransferase superfamily.</text>
</comment>
<evidence type="ECO:0000256" key="2">
    <source>
        <dbReference type="ARBA" id="ARBA00008361"/>
    </source>
</evidence>
<evidence type="ECO:0000256" key="11">
    <source>
        <dbReference type="RuleBase" id="RU366043"/>
    </source>
</evidence>
<evidence type="ECO:0000256" key="5">
    <source>
        <dbReference type="ARBA" id="ARBA00022692"/>
    </source>
</evidence>
<dbReference type="AlphaFoldDB" id="A0A7I4E9W1"/>
<evidence type="ECO:0000256" key="10">
    <source>
        <dbReference type="ARBA" id="ARBA00037847"/>
    </source>
</evidence>
<protein>
    <recommendedName>
        <fullName evidence="11">Methyltransferase</fullName>
        <ecNumber evidence="11">2.1.1.-</ecNumber>
    </recommendedName>
</protein>
<dbReference type="PANTHER" id="PTHR10108">
    <property type="entry name" value="SAM-DEPENDENT METHYLTRANSFERASE"/>
    <property type="match status" value="1"/>
</dbReference>
<dbReference type="GO" id="GO:0008168">
    <property type="term" value="F:methyltransferase activity"/>
    <property type="evidence" value="ECO:0007669"/>
    <property type="project" value="UniProtKB-UniRule"/>
</dbReference>
<dbReference type="GO" id="GO:0012505">
    <property type="term" value="C:endomembrane system"/>
    <property type="evidence" value="ECO:0007669"/>
    <property type="project" value="UniProtKB-SubCell"/>
</dbReference>
<reference evidence="12 13" key="1">
    <citation type="journal article" date="2008" name="Science">
        <title>The Physcomitrella genome reveals evolutionary insights into the conquest of land by plants.</title>
        <authorList>
            <person name="Rensing S."/>
            <person name="Lang D."/>
            <person name="Zimmer A."/>
            <person name="Terry A."/>
            <person name="Salamov A."/>
            <person name="Shapiro H."/>
            <person name="Nishiyama T."/>
            <person name="Perroud P.-F."/>
            <person name="Lindquist E."/>
            <person name="Kamisugi Y."/>
            <person name="Tanahashi T."/>
            <person name="Sakakibara K."/>
            <person name="Fujita T."/>
            <person name="Oishi K."/>
            <person name="Shin-I T."/>
            <person name="Kuroki Y."/>
            <person name="Toyoda A."/>
            <person name="Suzuki Y."/>
            <person name="Hashimoto A."/>
            <person name="Yamaguchi K."/>
            <person name="Sugano A."/>
            <person name="Kohara Y."/>
            <person name="Fujiyama A."/>
            <person name="Anterola A."/>
            <person name="Aoki S."/>
            <person name="Ashton N."/>
            <person name="Barbazuk W.B."/>
            <person name="Barker E."/>
            <person name="Bennetzen J."/>
            <person name="Bezanilla M."/>
            <person name="Blankenship R."/>
            <person name="Cho S.H."/>
            <person name="Dutcher S."/>
            <person name="Estelle M."/>
            <person name="Fawcett J.A."/>
            <person name="Gundlach H."/>
            <person name="Hanada K."/>
            <person name="Heyl A."/>
            <person name="Hicks K.A."/>
            <person name="Hugh J."/>
            <person name="Lohr M."/>
            <person name="Mayer K."/>
            <person name="Melkozernov A."/>
            <person name="Murata T."/>
            <person name="Nelson D."/>
            <person name="Pils B."/>
            <person name="Prigge M."/>
            <person name="Reiss B."/>
            <person name="Renner T."/>
            <person name="Rombauts S."/>
            <person name="Rushton P."/>
            <person name="Sanderfoot A."/>
            <person name="Schween G."/>
            <person name="Shiu S.-H."/>
            <person name="Stueber K."/>
            <person name="Theodoulou F.L."/>
            <person name="Tu H."/>
            <person name="Van de Peer Y."/>
            <person name="Verrier P.J."/>
            <person name="Waters E."/>
            <person name="Wood A."/>
            <person name="Yang L."/>
            <person name="Cove D."/>
            <person name="Cuming A."/>
            <person name="Hasebe M."/>
            <person name="Lucas S."/>
            <person name="Mishler D.B."/>
            <person name="Reski R."/>
            <person name="Grigoriev I."/>
            <person name="Quatrano R.S."/>
            <person name="Boore J.L."/>
        </authorList>
    </citation>
    <scope>NUCLEOTIDE SEQUENCE [LARGE SCALE GENOMIC DNA]</scope>
    <source>
        <strain evidence="12 13">cv. Gransden 2004</strain>
    </source>
</reference>
<proteinExistence type="inferred from homology"/>
<keyword evidence="9 11" id="KW-0325">Glycoprotein</keyword>
<evidence type="ECO:0000256" key="8">
    <source>
        <dbReference type="ARBA" id="ARBA00023136"/>
    </source>
</evidence>
<evidence type="ECO:0000256" key="3">
    <source>
        <dbReference type="ARBA" id="ARBA00022603"/>
    </source>
</evidence>